<feature type="chain" id="PRO_5028869687" description="Photosynthesis system II assembly factor Ycf48/Hcf136-like domain-containing protein" evidence="3">
    <location>
        <begin position="21"/>
        <end position="1004"/>
    </location>
</feature>
<keyword evidence="2" id="KW-0604">Photosystem II</keyword>
<evidence type="ECO:0000256" key="1">
    <source>
        <dbReference type="ARBA" id="ARBA00022531"/>
    </source>
</evidence>
<dbReference type="PANTHER" id="PTHR47199:SF2">
    <property type="entry name" value="PHOTOSYSTEM II STABILITY_ASSEMBLY FACTOR HCF136, CHLOROPLASTIC"/>
    <property type="match status" value="1"/>
</dbReference>
<dbReference type="AlphaFoldDB" id="A0A7C9FPB4"/>
<feature type="domain" description="Photosynthesis system II assembly factor Ycf48/Hcf136-like" evidence="4">
    <location>
        <begin position="632"/>
        <end position="720"/>
    </location>
</feature>
<evidence type="ECO:0000256" key="2">
    <source>
        <dbReference type="ARBA" id="ARBA00023276"/>
    </source>
</evidence>
<feature type="domain" description="Photosynthesis system II assembly factor Ycf48/Hcf136-like" evidence="4">
    <location>
        <begin position="762"/>
        <end position="889"/>
    </location>
</feature>
<evidence type="ECO:0000259" key="4">
    <source>
        <dbReference type="Pfam" id="PF14870"/>
    </source>
</evidence>
<feature type="signal peptide" evidence="3">
    <location>
        <begin position="1"/>
        <end position="20"/>
    </location>
</feature>
<dbReference type="Gene3D" id="2.130.10.10">
    <property type="entry name" value="YVTN repeat-like/Quinoprotein amine dehydrogenase"/>
    <property type="match status" value="3"/>
</dbReference>
<dbReference type="InterPro" id="IPR036179">
    <property type="entry name" value="Ig-like_dom_sf"/>
</dbReference>
<feature type="domain" description="Photosynthesis system II assembly factor Ycf48/Hcf136-like" evidence="4">
    <location>
        <begin position="206"/>
        <end position="340"/>
    </location>
</feature>
<dbReference type="SUPFAM" id="SSF110296">
    <property type="entry name" value="Oligoxyloglucan reducing end-specific cellobiohydrolase"/>
    <property type="match status" value="3"/>
</dbReference>
<keyword evidence="3" id="KW-0732">Signal</keyword>
<dbReference type="EMBL" id="WHLY01000002">
    <property type="protein sequence ID" value="MPR34331.1"/>
    <property type="molecule type" value="Genomic_DNA"/>
</dbReference>
<dbReference type="SUPFAM" id="SSF48726">
    <property type="entry name" value="Immunoglobulin"/>
    <property type="match status" value="1"/>
</dbReference>
<dbReference type="Proteomes" id="UP000479293">
    <property type="component" value="Unassembled WGS sequence"/>
</dbReference>
<dbReference type="Pfam" id="PF14870">
    <property type="entry name" value="PSII_BNR"/>
    <property type="match status" value="3"/>
</dbReference>
<dbReference type="InterPro" id="IPR015943">
    <property type="entry name" value="WD40/YVTN_repeat-like_dom_sf"/>
</dbReference>
<dbReference type="PANTHER" id="PTHR47199">
    <property type="entry name" value="PHOTOSYSTEM II STABILITY/ASSEMBLY FACTOR HCF136, CHLOROPLASTIC"/>
    <property type="match status" value="1"/>
</dbReference>
<dbReference type="GO" id="GO:0015979">
    <property type="term" value="P:photosynthesis"/>
    <property type="evidence" value="ECO:0007669"/>
    <property type="project" value="UniProtKB-KW"/>
</dbReference>
<accession>A0A7C9FPB4</accession>
<dbReference type="InterPro" id="IPR028203">
    <property type="entry name" value="PSII_CF48-like_dom"/>
</dbReference>
<dbReference type="RefSeq" id="WP_152760453.1">
    <property type="nucleotide sequence ID" value="NZ_WHLY01000002.1"/>
</dbReference>
<reference evidence="5 6" key="1">
    <citation type="submission" date="2019-10" db="EMBL/GenBank/DDBJ databases">
        <title>Draft Genome Sequence of Cytophagaceae sp. SJW1-29.</title>
        <authorList>
            <person name="Choi A."/>
        </authorList>
    </citation>
    <scope>NUCLEOTIDE SEQUENCE [LARGE SCALE GENOMIC DNA]</scope>
    <source>
        <strain evidence="5 6">SJW1-29</strain>
    </source>
</reference>
<evidence type="ECO:0000256" key="3">
    <source>
        <dbReference type="SAM" id="SignalP"/>
    </source>
</evidence>
<keyword evidence="1" id="KW-0602">Photosynthesis</keyword>
<evidence type="ECO:0000313" key="5">
    <source>
        <dbReference type="EMBL" id="MPR34331.1"/>
    </source>
</evidence>
<evidence type="ECO:0000313" key="6">
    <source>
        <dbReference type="Proteomes" id="UP000479293"/>
    </source>
</evidence>
<organism evidence="5 6">
    <name type="scientific">Salmonirosea aquatica</name>
    <dbReference type="NCBI Taxonomy" id="2654236"/>
    <lineage>
        <taxon>Bacteria</taxon>
        <taxon>Pseudomonadati</taxon>
        <taxon>Bacteroidota</taxon>
        <taxon>Cytophagia</taxon>
        <taxon>Cytophagales</taxon>
        <taxon>Spirosomataceae</taxon>
        <taxon>Salmonirosea</taxon>
    </lineage>
</organism>
<protein>
    <recommendedName>
        <fullName evidence="4">Photosynthesis system II assembly factor Ycf48/Hcf136-like domain-containing protein</fullName>
    </recommendedName>
</protein>
<comment type="caution">
    <text evidence="5">The sequence shown here is derived from an EMBL/GenBank/DDBJ whole genome shotgun (WGS) entry which is preliminary data.</text>
</comment>
<name>A0A7C9FPB4_9BACT</name>
<keyword evidence="6" id="KW-1185">Reference proteome</keyword>
<sequence length="1004" mass="108507">MKHLLSILLTFFTTYLSVNAQSFTIEGPETICKGTPATLTVTGCAGALQWSTGETTVSITIRPTASTLYSATCTEAGSNPTQVTHSVGVFPTPTLTASTPNLCSNENVVLSTNTTEYTHNTVLWKRDGQPIVSGGGAYVANEAGRYTVEDNITPGIWVPYPAVPTGTLYRTFSFIDENNGWAIAGRQKIVRTDDGGQNWTEYTTALNLATGDSLVDMTFADASMGWACAGGKIIKTSDGGATWSIQYADNGLRIYDLFFLDNQQGWAVGGFDAEGYGYFDRSAILKTTDGGTTWQRTNFQRNHVVFSKTQFVSATVGWAISNSFNGGIYKTTDGGISWISQTPWFSQSGTSVSLTDLYFQDTNNGWVIGTQYLAKISNGMMAWSTMNYSMFEYVGAPFAVHAANDIVWVLESNIAYYSVDGGMSWNRSYHGYPNGSYITAAFLSSGKILMASKIGTLTKYLPKTQSCFSSVTILPTLSIPKITPSITAALCEGESITLTASGCSSTLSWSTGATEAAISVTPTATTSYTAYCEGGNGCHSTAYQGVAVIPRVKLDTASAAPCYRPELTATQVWANMDVRWKKNGQLLDYRDIGPYVSRSEGTYTAEAEVAGAWQPQAPTRSSTYQEPKYPNNYLQEVQFVNDSTGFIVGAGNQFLRTTDGGKNWIASKIPASGDRYYSYRMSFIDAMQGWIIGSYNDMEWYGEVLYTSDGGINWGKSNLGAPGSGIFFEDVFFVKTLVGYPAGWAVSYEGQIVNSIDGGYSWSPQTSNTSARLKTLFFLDHHTGWVGGANGTLLTTVDGGGTWVHRTIANVPNFQSLQFLDASKGWAVSENTSNGLYHTRDGGTTWNQVPVDTSHEIYLKKVQFLNDSVGFVQSDRFIHATTDGGATWKKSYHHLNAEGMSFTDATHGWVIGNSIMTYVPAPSACMSDPVTILPQSIVPLTTLASGSWDMPDVWSCGQVPTALDAVRINAGHTITLPVDYAGKAKSMELGGNLVQQGSLQVGQQ</sequence>
<proteinExistence type="predicted"/>
<dbReference type="GO" id="GO:0009523">
    <property type="term" value="C:photosystem II"/>
    <property type="evidence" value="ECO:0007669"/>
    <property type="project" value="UniProtKB-KW"/>
</dbReference>
<gene>
    <name evidence="5" type="ORF">GBK04_13435</name>
</gene>